<accession>A0A6A6U307</accession>
<keyword evidence="4" id="KW-1185">Reference proteome</keyword>
<dbReference type="EMBL" id="MU004238">
    <property type="protein sequence ID" value="KAF2666659.1"/>
    <property type="molecule type" value="Genomic_DNA"/>
</dbReference>
<sequence>MVFVLVLTCYFGWYYDTQSASQMASCCSWIRCSSTVEKVCGSASMSDMFLHPKSITRPSRDWPSWLLTTIYISCPPLLCFSMLVKWVDWHHHGTKKRPMASCWSCIRCK</sequence>
<feature type="chain" id="PRO_5025552480" description="Secreted protein" evidence="2">
    <location>
        <begin position="20"/>
        <end position="109"/>
    </location>
</feature>
<keyword evidence="1" id="KW-0812">Transmembrane</keyword>
<evidence type="ECO:0000313" key="3">
    <source>
        <dbReference type="EMBL" id="KAF2666659.1"/>
    </source>
</evidence>
<dbReference type="AlphaFoldDB" id="A0A6A6U307"/>
<proteinExistence type="predicted"/>
<evidence type="ECO:0000256" key="2">
    <source>
        <dbReference type="SAM" id="SignalP"/>
    </source>
</evidence>
<feature type="signal peptide" evidence="2">
    <location>
        <begin position="1"/>
        <end position="19"/>
    </location>
</feature>
<evidence type="ECO:0008006" key="5">
    <source>
        <dbReference type="Google" id="ProtNLM"/>
    </source>
</evidence>
<keyword evidence="2" id="KW-0732">Signal</keyword>
<protein>
    <recommendedName>
        <fullName evidence="5">Secreted protein</fullName>
    </recommendedName>
</protein>
<organism evidence="3 4">
    <name type="scientific">Microthyrium microscopicum</name>
    <dbReference type="NCBI Taxonomy" id="703497"/>
    <lineage>
        <taxon>Eukaryota</taxon>
        <taxon>Fungi</taxon>
        <taxon>Dikarya</taxon>
        <taxon>Ascomycota</taxon>
        <taxon>Pezizomycotina</taxon>
        <taxon>Dothideomycetes</taxon>
        <taxon>Dothideomycetes incertae sedis</taxon>
        <taxon>Microthyriales</taxon>
        <taxon>Microthyriaceae</taxon>
        <taxon>Microthyrium</taxon>
    </lineage>
</organism>
<feature type="transmembrane region" description="Helical" evidence="1">
    <location>
        <begin position="65"/>
        <end position="87"/>
    </location>
</feature>
<dbReference type="Proteomes" id="UP000799302">
    <property type="component" value="Unassembled WGS sequence"/>
</dbReference>
<keyword evidence="1" id="KW-0472">Membrane</keyword>
<name>A0A6A6U307_9PEZI</name>
<evidence type="ECO:0000313" key="4">
    <source>
        <dbReference type="Proteomes" id="UP000799302"/>
    </source>
</evidence>
<keyword evidence="1" id="KW-1133">Transmembrane helix</keyword>
<gene>
    <name evidence="3" type="ORF">BT63DRAFT_314555</name>
</gene>
<reference evidence="3" key="1">
    <citation type="journal article" date="2020" name="Stud. Mycol.">
        <title>101 Dothideomycetes genomes: a test case for predicting lifestyles and emergence of pathogens.</title>
        <authorList>
            <person name="Haridas S."/>
            <person name="Albert R."/>
            <person name="Binder M."/>
            <person name="Bloem J."/>
            <person name="Labutti K."/>
            <person name="Salamov A."/>
            <person name="Andreopoulos B."/>
            <person name="Baker S."/>
            <person name="Barry K."/>
            <person name="Bills G."/>
            <person name="Bluhm B."/>
            <person name="Cannon C."/>
            <person name="Castanera R."/>
            <person name="Culley D."/>
            <person name="Daum C."/>
            <person name="Ezra D."/>
            <person name="Gonzalez J."/>
            <person name="Henrissat B."/>
            <person name="Kuo A."/>
            <person name="Liang C."/>
            <person name="Lipzen A."/>
            <person name="Lutzoni F."/>
            <person name="Magnuson J."/>
            <person name="Mondo S."/>
            <person name="Nolan M."/>
            <person name="Ohm R."/>
            <person name="Pangilinan J."/>
            <person name="Park H.-J."/>
            <person name="Ramirez L."/>
            <person name="Alfaro M."/>
            <person name="Sun H."/>
            <person name="Tritt A."/>
            <person name="Yoshinaga Y."/>
            <person name="Zwiers L.-H."/>
            <person name="Turgeon B."/>
            <person name="Goodwin S."/>
            <person name="Spatafora J."/>
            <person name="Crous P."/>
            <person name="Grigoriev I."/>
        </authorList>
    </citation>
    <scope>NUCLEOTIDE SEQUENCE</scope>
    <source>
        <strain evidence="3">CBS 115976</strain>
    </source>
</reference>
<evidence type="ECO:0000256" key="1">
    <source>
        <dbReference type="SAM" id="Phobius"/>
    </source>
</evidence>